<evidence type="ECO:0000313" key="1">
    <source>
        <dbReference type="EMBL" id="SOC47666.1"/>
    </source>
</evidence>
<sequence>MSNEVIETITVQGEGLTLSLMVWRRFRQPMPGLVEQILAINPNVASASSFLAVGTEILLPVSTQRAGNKIDVVRLWS</sequence>
<name>A0A285V3T6_9HYPH</name>
<dbReference type="InterPro" id="IPR008861">
    <property type="entry name" value="GpX-like"/>
</dbReference>
<dbReference type="Proteomes" id="UP000219167">
    <property type="component" value="Unassembled WGS sequence"/>
</dbReference>
<evidence type="ECO:0000313" key="2">
    <source>
        <dbReference type="Proteomes" id="UP000219167"/>
    </source>
</evidence>
<dbReference type="EMBL" id="OBQD01000032">
    <property type="protein sequence ID" value="SOC47666.1"/>
    <property type="molecule type" value="Genomic_DNA"/>
</dbReference>
<gene>
    <name evidence="1" type="ORF">SAMN05892877_13217</name>
</gene>
<keyword evidence="2" id="KW-1185">Reference proteome</keyword>
<dbReference type="OrthoDB" id="8241931at2"/>
<dbReference type="AlphaFoldDB" id="A0A285V3T6"/>
<accession>A0A285V3T6</accession>
<proteinExistence type="predicted"/>
<protein>
    <submittedName>
        <fullName evidence="1">Phage tail protein X</fullName>
    </submittedName>
</protein>
<reference evidence="1 2" key="1">
    <citation type="submission" date="2017-08" db="EMBL/GenBank/DDBJ databases">
        <authorList>
            <person name="de Groot N.N."/>
        </authorList>
    </citation>
    <scope>NUCLEOTIDE SEQUENCE [LARGE SCALE GENOMIC DNA]</scope>
    <source>
        <strain evidence="1 2">JC85</strain>
    </source>
</reference>
<organism evidence="1 2">
    <name type="scientific">Rhizobium subbaraonis</name>
    <dbReference type="NCBI Taxonomy" id="908946"/>
    <lineage>
        <taxon>Bacteria</taxon>
        <taxon>Pseudomonadati</taxon>
        <taxon>Pseudomonadota</taxon>
        <taxon>Alphaproteobacteria</taxon>
        <taxon>Hyphomicrobiales</taxon>
        <taxon>Rhizobiaceae</taxon>
        <taxon>Rhizobium/Agrobacterium group</taxon>
        <taxon>Rhizobium</taxon>
    </lineage>
</organism>
<dbReference type="Pfam" id="PF05489">
    <property type="entry name" value="Phage_tail_X"/>
    <property type="match status" value="1"/>
</dbReference>
<dbReference type="RefSeq" id="WP_097143069.1">
    <property type="nucleotide sequence ID" value="NZ_OBQD01000032.1"/>
</dbReference>